<keyword evidence="9" id="KW-1015">Disulfide bond</keyword>
<feature type="transmembrane region" description="Helical" evidence="14">
    <location>
        <begin position="236"/>
        <end position="256"/>
    </location>
</feature>
<keyword evidence="5 14" id="KW-0552">Olfaction</keyword>
<dbReference type="FunFam" id="1.20.1070.10:FF:000024">
    <property type="entry name" value="Olfactory receptor"/>
    <property type="match status" value="1"/>
</dbReference>
<evidence type="ECO:0000256" key="5">
    <source>
        <dbReference type="ARBA" id="ARBA00022725"/>
    </source>
</evidence>
<dbReference type="PRINTS" id="PR00245">
    <property type="entry name" value="OLFACTORYR"/>
</dbReference>
<dbReference type="PANTHER" id="PTHR26451">
    <property type="entry name" value="G_PROTEIN_RECEP_F1_2 DOMAIN-CONTAINING PROTEIN"/>
    <property type="match status" value="1"/>
</dbReference>
<dbReference type="PROSITE" id="PS00237">
    <property type="entry name" value="G_PROTEIN_RECEP_F1_1"/>
    <property type="match status" value="1"/>
</dbReference>
<evidence type="ECO:0000256" key="14">
    <source>
        <dbReference type="RuleBase" id="RU363047"/>
    </source>
</evidence>
<evidence type="ECO:0000256" key="3">
    <source>
        <dbReference type="ARBA" id="ARBA00022606"/>
    </source>
</evidence>
<evidence type="ECO:0000313" key="16">
    <source>
        <dbReference type="EMBL" id="RVE65349.1"/>
    </source>
</evidence>
<dbReference type="InterPro" id="IPR052921">
    <property type="entry name" value="GPCR1_Superfamily_Member"/>
</dbReference>
<dbReference type="InterPro" id="IPR017452">
    <property type="entry name" value="GPCR_Rhodpsn_7TM"/>
</dbReference>
<keyword evidence="3 14" id="KW-0716">Sensory transduction</keyword>
<feature type="domain" description="G-protein coupled receptors family 1 profile" evidence="15">
    <location>
        <begin position="38"/>
        <end position="288"/>
    </location>
</feature>
<dbReference type="Proteomes" id="UP000283210">
    <property type="component" value="Chromosome 13"/>
</dbReference>
<evidence type="ECO:0000256" key="2">
    <source>
        <dbReference type="ARBA" id="ARBA00022475"/>
    </source>
</evidence>
<feature type="transmembrane region" description="Helical" evidence="14">
    <location>
        <begin position="268"/>
        <end position="290"/>
    </location>
</feature>
<dbReference type="AlphaFoldDB" id="A0A437CTV1"/>
<dbReference type="GO" id="GO:0004984">
    <property type="term" value="F:olfactory receptor activity"/>
    <property type="evidence" value="ECO:0007669"/>
    <property type="project" value="InterPro"/>
</dbReference>
<dbReference type="GO" id="GO:0005886">
    <property type="term" value="C:plasma membrane"/>
    <property type="evidence" value="ECO:0007669"/>
    <property type="project" value="UniProtKB-SubCell"/>
</dbReference>
<evidence type="ECO:0000256" key="6">
    <source>
        <dbReference type="ARBA" id="ARBA00022989"/>
    </source>
</evidence>
<feature type="transmembrane region" description="Helical" evidence="14">
    <location>
        <begin position="56"/>
        <end position="79"/>
    </location>
</feature>
<reference evidence="16 17" key="2">
    <citation type="submission" date="2019-01" db="EMBL/GenBank/DDBJ databases">
        <title>A chromosome length genome reference of the Java medaka (oryzias javanicus).</title>
        <authorList>
            <person name="Herpin A."/>
            <person name="Takehana Y."/>
            <person name="Naruse K."/>
            <person name="Ansai S."/>
            <person name="Kawaguchi M."/>
        </authorList>
    </citation>
    <scope>NUCLEOTIDE SEQUENCE [LARGE SCALE GENOMIC DNA]</scope>
    <source>
        <strain evidence="16">RS831</strain>
        <tissue evidence="16">Whole body</tissue>
    </source>
</reference>
<dbReference type="EMBL" id="CM012449">
    <property type="protein sequence ID" value="RVE65349.1"/>
    <property type="molecule type" value="Genomic_DNA"/>
</dbReference>
<dbReference type="GO" id="GO:0005549">
    <property type="term" value="F:odorant binding"/>
    <property type="evidence" value="ECO:0007669"/>
    <property type="project" value="TreeGrafter"/>
</dbReference>
<evidence type="ECO:0000256" key="7">
    <source>
        <dbReference type="ARBA" id="ARBA00023040"/>
    </source>
</evidence>
<evidence type="ECO:0000256" key="11">
    <source>
        <dbReference type="ARBA" id="ARBA00023180"/>
    </source>
</evidence>
<accession>A0A437CTV1</accession>
<evidence type="ECO:0000256" key="13">
    <source>
        <dbReference type="RuleBase" id="RU000688"/>
    </source>
</evidence>
<keyword evidence="2 14" id="KW-1003">Cell membrane</keyword>
<feature type="transmembrane region" description="Helical" evidence="14">
    <location>
        <begin position="196"/>
        <end position="215"/>
    </location>
</feature>
<dbReference type="InterPro" id="IPR000725">
    <property type="entry name" value="Olfact_rcpt"/>
</dbReference>
<dbReference type="Pfam" id="PF13853">
    <property type="entry name" value="7tm_4"/>
    <property type="match status" value="1"/>
</dbReference>
<evidence type="ECO:0000259" key="15">
    <source>
        <dbReference type="PROSITE" id="PS50262"/>
    </source>
</evidence>
<keyword evidence="8 14" id="KW-0472">Membrane</keyword>
<name>A0A437CTV1_ORYJA</name>
<evidence type="ECO:0000256" key="1">
    <source>
        <dbReference type="ARBA" id="ARBA00004651"/>
    </source>
</evidence>
<proteinExistence type="inferred from homology"/>
<keyword evidence="6 14" id="KW-1133">Transmembrane helix</keyword>
<dbReference type="PRINTS" id="PR00237">
    <property type="entry name" value="GPCRRHODOPSN"/>
</dbReference>
<keyword evidence="11" id="KW-0325">Glycoprotein</keyword>
<evidence type="ECO:0000256" key="10">
    <source>
        <dbReference type="ARBA" id="ARBA00023170"/>
    </source>
</evidence>
<dbReference type="Gene3D" id="1.20.1070.10">
    <property type="entry name" value="Rhodopsin 7-helix transmembrane proteins"/>
    <property type="match status" value="1"/>
</dbReference>
<keyword evidence="17" id="KW-1185">Reference proteome</keyword>
<organism evidence="16 17">
    <name type="scientific">Oryzias javanicus</name>
    <name type="common">Javanese ricefish</name>
    <name type="synonym">Aplocheilus javanicus</name>
    <dbReference type="NCBI Taxonomy" id="123683"/>
    <lineage>
        <taxon>Eukaryota</taxon>
        <taxon>Metazoa</taxon>
        <taxon>Chordata</taxon>
        <taxon>Craniata</taxon>
        <taxon>Vertebrata</taxon>
        <taxon>Euteleostomi</taxon>
        <taxon>Actinopterygii</taxon>
        <taxon>Neopterygii</taxon>
        <taxon>Teleostei</taxon>
        <taxon>Neoteleostei</taxon>
        <taxon>Acanthomorphata</taxon>
        <taxon>Ovalentaria</taxon>
        <taxon>Atherinomorphae</taxon>
        <taxon>Beloniformes</taxon>
        <taxon>Adrianichthyidae</taxon>
        <taxon>Oryziinae</taxon>
        <taxon>Oryzias</taxon>
    </lineage>
</organism>
<dbReference type="InterPro" id="IPR000276">
    <property type="entry name" value="GPCR_Rhodpsn"/>
</dbReference>
<keyword evidence="10 13" id="KW-0675">Receptor</keyword>
<reference evidence="16 17" key="1">
    <citation type="submission" date="2018-11" db="EMBL/GenBank/DDBJ databases">
        <authorList>
            <person name="Lopez-Roques C."/>
            <person name="Donnadieu C."/>
            <person name="Bouchez O."/>
            <person name="Klopp C."/>
            <person name="Cabau C."/>
            <person name="Zahm M."/>
        </authorList>
    </citation>
    <scope>NUCLEOTIDE SEQUENCE [LARGE SCALE GENOMIC DNA]</scope>
    <source>
        <strain evidence="16">RS831</strain>
        <tissue evidence="16">Whole body</tissue>
    </source>
</reference>
<feature type="transmembrane region" description="Helical" evidence="14">
    <location>
        <begin position="138"/>
        <end position="163"/>
    </location>
</feature>
<evidence type="ECO:0000256" key="8">
    <source>
        <dbReference type="ARBA" id="ARBA00023136"/>
    </source>
</evidence>
<keyword evidence="4 13" id="KW-0812">Transmembrane</keyword>
<feature type="transmembrane region" description="Helical" evidence="14">
    <location>
        <begin position="25"/>
        <end position="49"/>
    </location>
</feature>
<evidence type="ECO:0000256" key="4">
    <source>
        <dbReference type="ARBA" id="ARBA00022692"/>
    </source>
</evidence>
<feature type="transmembrane region" description="Helical" evidence="14">
    <location>
        <begin position="99"/>
        <end position="117"/>
    </location>
</feature>
<keyword evidence="7 13" id="KW-0297">G-protein coupled receptor</keyword>
<evidence type="ECO:0000256" key="12">
    <source>
        <dbReference type="ARBA" id="ARBA00023224"/>
    </source>
</evidence>
<dbReference type="SUPFAM" id="SSF81321">
    <property type="entry name" value="Family A G protein-coupled receptor-like"/>
    <property type="match status" value="1"/>
</dbReference>
<protein>
    <recommendedName>
        <fullName evidence="14">Olfactory receptor</fullName>
    </recommendedName>
</protein>
<gene>
    <name evidence="16" type="ORF">OJAV_G00134820</name>
</gene>
<sequence>MNSSQILFFTLSAYGEPGPLRFLLFLLVLVLLVLIVFCNLLLVVVICVSRSLHEPMFLFLCSLFVNELLGSSALFPFLLLQMLADVHRVSAPLCFLQVFVLYLYGSVEFLVLAVMSYDRYVAICRPLQYHRLMTPQKVALLLALTWTLPFLTVGVLVGLSAALPLCGNVIDRIYCGNYAIVKLACSDTRVNNVYGLAYSVLSVLLPSLSVLYSYARILQVCCSGSRQTRHKALSTCAPHLASILNFSFGCCFQILQSRFDGGRGSDPLQVFLSLYFLTCQPLFTPLLYGLKMTRIQDACRQLLRGGRAARLEPRA</sequence>
<dbReference type="PROSITE" id="PS50262">
    <property type="entry name" value="G_PROTEIN_RECEP_F1_2"/>
    <property type="match status" value="1"/>
</dbReference>
<dbReference type="OrthoDB" id="6147321at2759"/>
<evidence type="ECO:0000256" key="9">
    <source>
        <dbReference type="ARBA" id="ARBA00023157"/>
    </source>
</evidence>
<comment type="similarity">
    <text evidence="13">Belongs to the G-protein coupled receptor 1 family.</text>
</comment>
<dbReference type="GO" id="GO:0004930">
    <property type="term" value="F:G protein-coupled receptor activity"/>
    <property type="evidence" value="ECO:0007669"/>
    <property type="project" value="UniProtKB-KW"/>
</dbReference>
<dbReference type="PANTHER" id="PTHR26451:SF885">
    <property type="entry name" value="OLFACTORY RECEPTOR"/>
    <property type="match status" value="1"/>
</dbReference>
<keyword evidence="12 13" id="KW-0807">Transducer</keyword>
<comment type="subcellular location">
    <subcellularLocation>
        <location evidence="1 14">Cell membrane</location>
        <topology evidence="1 14">Multi-pass membrane protein</topology>
    </subcellularLocation>
</comment>
<evidence type="ECO:0000313" key="17">
    <source>
        <dbReference type="Proteomes" id="UP000283210"/>
    </source>
</evidence>